<dbReference type="AlphaFoldDB" id="A0AAU8D0A5"/>
<sequence>MASQRDVVPIIAATFAAPVKMLDRLGIVLHAIWKADARLNAAVAAAATLLVTKDGAQLGTVTALAHFRR</sequence>
<keyword evidence="1" id="KW-0614">Plasmid</keyword>
<protein>
    <submittedName>
        <fullName evidence="1">Uncharacterized protein</fullName>
    </submittedName>
</protein>
<reference evidence="1" key="1">
    <citation type="submission" date="2024-06" db="EMBL/GenBank/DDBJ databases">
        <title>Mesorhizobium karijinii sp. nov., a symbiont of the iconic Swainsona formosa from arid Australia.</title>
        <authorList>
            <person name="Hill Y.J."/>
            <person name="Watkin E.L.J."/>
            <person name="O'Hara G.W."/>
            <person name="Terpolilli J."/>
            <person name="Tye M.L."/>
            <person name="Kohlmeier M.G."/>
        </authorList>
    </citation>
    <scope>NUCLEOTIDE SEQUENCE</scope>
    <source>
        <strain evidence="1">WSM2240</strain>
        <plasmid evidence="1">pMk2240A</plasmid>
    </source>
</reference>
<dbReference type="EMBL" id="CP159256">
    <property type="protein sequence ID" value="XCG52514.1"/>
    <property type="molecule type" value="Genomic_DNA"/>
</dbReference>
<dbReference type="RefSeq" id="WP_353646718.1">
    <property type="nucleotide sequence ID" value="NZ_CP159256.1"/>
</dbReference>
<geneLocation type="plasmid" evidence="1">
    <name>pMk2240A</name>
</geneLocation>
<accession>A0AAU8D0A5</accession>
<proteinExistence type="predicted"/>
<organism evidence="1">
    <name type="scientific">Mesorhizobium sp. WSM2240</name>
    <dbReference type="NCBI Taxonomy" id="3228851"/>
    <lineage>
        <taxon>Bacteria</taxon>
        <taxon>Pseudomonadati</taxon>
        <taxon>Pseudomonadota</taxon>
        <taxon>Alphaproteobacteria</taxon>
        <taxon>Hyphomicrobiales</taxon>
        <taxon>Phyllobacteriaceae</taxon>
        <taxon>Mesorhizobium</taxon>
    </lineage>
</organism>
<name>A0AAU8D0A5_9HYPH</name>
<gene>
    <name evidence="1" type="ORF">ABVK50_30765</name>
</gene>
<evidence type="ECO:0000313" key="1">
    <source>
        <dbReference type="EMBL" id="XCG52514.1"/>
    </source>
</evidence>